<proteinExistence type="predicted"/>
<keyword evidence="2" id="KW-0808">Transferase</keyword>
<dbReference type="InterPro" id="IPR029063">
    <property type="entry name" value="SAM-dependent_MTases_sf"/>
</dbReference>
<dbReference type="Pfam" id="PF13679">
    <property type="entry name" value="Methyltransf_32"/>
    <property type="match status" value="1"/>
</dbReference>
<protein>
    <submittedName>
        <fullName evidence="2">Methyltransferase</fullName>
    </submittedName>
</protein>
<dbReference type="Proteomes" id="UP001619911">
    <property type="component" value="Unassembled WGS sequence"/>
</dbReference>
<organism evidence="2 3">
    <name type="scientific">Bacillus lumedeiriae</name>
    <dbReference type="NCBI Taxonomy" id="3058829"/>
    <lineage>
        <taxon>Bacteria</taxon>
        <taxon>Bacillati</taxon>
        <taxon>Bacillota</taxon>
        <taxon>Bacilli</taxon>
        <taxon>Bacillales</taxon>
        <taxon>Bacillaceae</taxon>
        <taxon>Bacillus</taxon>
    </lineage>
</organism>
<evidence type="ECO:0000313" key="3">
    <source>
        <dbReference type="Proteomes" id="UP001619911"/>
    </source>
</evidence>
<dbReference type="SUPFAM" id="SSF53335">
    <property type="entry name" value="S-adenosyl-L-methionine-dependent methyltransferases"/>
    <property type="match status" value="1"/>
</dbReference>
<gene>
    <name evidence="2" type="ORF">QYG89_13235</name>
</gene>
<evidence type="ECO:0000313" key="2">
    <source>
        <dbReference type="EMBL" id="MFK2826613.1"/>
    </source>
</evidence>
<feature type="domain" description="Methyltransferase" evidence="1">
    <location>
        <begin position="47"/>
        <end position="96"/>
    </location>
</feature>
<comment type="caution">
    <text evidence="2">The sequence shown here is derived from an EMBL/GenBank/DDBJ whole genome shotgun (WGS) entry which is preliminary data.</text>
</comment>
<reference evidence="2 3" key="1">
    <citation type="submission" date="2023-07" db="EMBL/GenBank/DDBJ databases">
        <title>Bacillus lucianemedeirus sp. nov, a new species isolated from an immunobiological production facility.</title>
        <authorList>
            <person name="Costa L.V."/>
            <person name="Miranda R.V.S.L."/>
            <person name="Brandao M.L.L."/>
            <person name="Reis C.M.F."/>
            <person name="Frazao A.M."/>
            <person name="Cruz F.V."/>
            <person name="Baio P.V.P."/>
            <person name="Veras J.F.C."/>
            <person name="Ramos J.N."/>
            <person name="Vieira V."/>
        </authorList>
    </citation>
    <scope>NUCLEOTIDE SEQUENCE [LARGE SCALE GENOMIC DNA]</scope>
    <source>
        <strain evidence="2 3">B190/17</strain>
    </source>
</reference>
<name>A0ABW8IBR6_9BACI</name>
<accession>A0ABW8IBR6</accession>
<keyword evidence="3" id="KW-1185">Reference proteome</keyword>
<dbReference type="RefSeq" id="WP_404318097.1">
    <property type="nucleotide sequence ID" value="NZ_JAUIYO010000012.1"/>
</dbReference>
<dbReference type="Gene3D" id="3.40.50.150">
    <property type="entry name" value="Vaccinia Virus protein VP39"/>
    <property type="match status" value="1"/>
</dbReference>
<evidence type="ECO:0000259" key="1">
    <source>
        <dbReference type="Pfam" id="PF13679"/>
    </source>
</evidence>
<dbReference type="CDD" id="cd02440">
    <property type="entry name" value="AdoMet_MTases"/>
    <property type="match status" value="1"/>
</dbReference>
<sequence>MNEKQRDQQLQIKTTGMREKPHSSIHCNRYEATPYIALDELFYEYELERSDRVVDFGCGKGRLPFYIHDRFAVSVTGIEINEQLYQEALENQKNYMKRGRRKEGSIHFECCPAEKYEIKRLDNRFYFFNPFSIQVFMKVIRNILLSVEENDRPIDVILYYPTTEYVHFLEIQTTFQLLAEVKVRGLYEKNENERFLIFRYD</sequence>
<dbReference type="EMBL" id="JAUIYO010000012">
    <property type="protein sequence ID" value="MFK2826613.1"/>
    <property type="molecule type" value="Genomic_DNA"/>
</dbReference>
<dbReference type="InterPro" id="IPR025714">
    <property type="entry name" value="Methyltranfer_dom"/>
</dbReference>
<keyword evidence="2" id="KW-0489">Methyltransferase</keyword>
<dbReference type="GO" id="GO:0008168">
    <property type="term" value="F:methyltransferase activity"/>
    <property type="evidence" value="ECO:0007669"/>
    <property type="project" value="UniProtKB-KW"/>
</dbReference>
<dbReference type="GO" id="GO:0032259">
    <property type="term" value="P:methylation"/>
    <property type="evidence" value="ECO:0007669"/>
    <property type="project" value="UniProtKB-KW"/>
</dbReference>